<evidence type="ECO:0000259" key="7">
    <source>
        <dbReference type="PROSITE" id="PS50048"/>
    </source>
</evidence>
<evidence type="ECO:0000256" key="4">
    <source>
        <dbReference type="ARBA" id="ARBA00023125"/>
    </source>
</evidence>
<evidence type="ECO:0000256" key="5">
    <source>
        <dbReference type="ARBA" id="ARBA00023163"/>
    </source>
</evidence>
<dbReference type="SMART" id="SM00066">
    <property type="entry name" value="GAL4"/>
    <property type="match status" value="1"/>
</dbReference>
<dbReference type="Proteomes" id="UP000799764">
    <property type="component" value="Unassembled WGS sequence"/>
</dbReference>
<comment type="caution">
    <text evidence="8">The sequence shown here is derived from an EMBL/GenBank/DDBJ whole genome shotgun (WGS) entry which is preliminary data.</text>
</comment>
<gene>
    <name evidence="8" type="ORF">P171DRAFT_427422</name>
</gene>
<evidence type="ECO:0000256" key="3">
    <source>
        <dbReference type="ARBA" id="ARBA00023015"/>
    </source>
</evidence>
<dbReference type="GO" id="GO:0000981">
    <property type="term" value="F:DNA-binding transcription factor activity, RNA polymerase II-specific"/>
    <property type="evidence" value="ECO:0007669"/>
    <property type="project" value="InterPro"/>
</dbReference>
<evidence type="ECO:0000256" key="2">
    <source>
        <dbReference type="ARBA" id="ARBA00022723"/>
    </source>
</evidence>
<evidence type="ECO:0000313" key="9">
    <source>
        <dbReference type="Proteomes" id="UP000799764"/>
    </source>
</evidence>
<dbReference type="EMBL" id="MU001494">
    <property type="protein sequence ID" value="KAF2449157.1"/>
    <property type="molecule type" value="Genomic_DNA"/>
</dbReference>
<dbReference type="OrthoDB" id="3365636at2759"/>
<accession>A0A9P4PS33</accession>
<dbReference type="PROSITE" id="PS50048">
    <property type="entry name" value="ZN2_CY6_FUNGAL_2"/>
    <property type="match status" value="1"/>
</dbReference>
<proteinExistence type="predicted"/>
<dbReference type="InterPro" id="IPR036864">
    <property type="entry name" value="Zn2-C6_fun-type_DNA-bd_sf"/>
</dbReference>
<evidence type="ECO:0000256" key="1">
    <source>
        <dbReference type="ARBA" id="ARBA00004123"/>
    </source>
</evidence>
<keyword evidence="9" id="KW-1185">Reference proteome</keyword>
<dbReference type="PROSITE" id="PS00463">
    <property type="entry name" value="ZN2_CY6_FUNGAL_1"/>
    <property type="match status" value="1"/>
</dbReference>
<dbReference type="CDD" id="cd00067">
    <property type="entry name" value="GAL4"/>
    <property type="match status" value="1"/>
</dbReference>
<dbReference type="InterPro" id="IPR051089">
    <property type="entry name" value="prtT"/>
</dbReference>
<name>A0A9P4PS33_9PLEO</name>
<protein>
    <recommendedName>
        <fullName evidence="7">Zn(2)-C6 fungal-type domain-containing protein</fullName>
    </recommendedName>
</protein>
<dbReference type="Pfam" id="PF04082">
    <property type="entry name" value="Fungal_trans"/>
    <property type="match status" value="1"/>
</dbReference>
<dbReference type="GO" id="GO:0000976">
    <property type="term" value="F:transcription cis-regulatory region binding"/>
    <property type="evidence" value="ECO:0007669"/>
    <property type="project" value="TreeGrafter"/>
</dbReference>
<keyword evidence="5" id="KW-0804">Transcription</keyword>
<keyword evidence="3" id="KW-0805">Transcription regulation</keyword>
<dbReference type="Gene3D" id="4.10.240.10">
    <property type="entry name" value="Zn(2)-C6 fungal-type DNA-binding domain"/>
    <property type="match status" value="1"/>
</dbReference>
<dbReference type="Pfam" id="PF00172">
    <property type="entry name" value="Zn_clus"/>
    <property type="match status" value="1"/>
</dbReference>
<keyword evidence="4" id="KW-0238">DNA-binding</keyword>
<sequence length="546" mass="60858">MLHRQQSATASFPTREGVRMKKRSRACEECHRLKIKCDLSTSPAGAACERCSRNAIECVPSAPRLQRDRISELEAQVEQLTRTLRDHSINTTPSRSPASPLEDHNGYILSFLDVRIPLGRQQDLLQLFTQRAGTVWPVIRITTDLDLIRQKSPILLLSVLVYTVTHNAQGTELEVHDELVRHTVHILGEEVIGRGQRSLELVQALLVAAFWNKTTRKGDQGSCYQLIQLAADMAIDIGIAGPSLQPSPVAFFGQHEDPTSSGARRTWLACFVALASCSLSLRRPNTIPWNAHHQECLAVLESIGEPSDVFLCQLVRIVQLIQDIHDQLFLCQIAMFLDGSDYATYAAMDTLKNRVDAWAAQIPPGLSSSQTLKVWYHVALIFIFEPILHTPTNKAAFVAPFLPGRISIKDFPKPANITFHLKLALEALVQNCHGVINTVAEMDPSLVVNLPSFSFTPLVLYSLYVLVTAMVSATDPANTYGQCLARDSFHIEACGLKLRHLSASMRVVDPTFSCYTTRLIDATSWLEQWYSDYTAILQRYESNIAS</sequence>
<dbReference type="CDD" id="cd12148">
    <property type="entry name" value="fungal_TF_MHR"/>
    <property type="match status" value="1"/>
</dbReference>
<dbReference type="PANTHER" id="PTHR31845:SF39">
    <property type="entry name" value="TRANSCRIPTION FACTOR PBCR-RELATED"/>
    <property type="match status" value="1"/>
</dbReference>
<dbReference type="SUPFAM" id="SSF57701">
    <property type="entry name" value="Zn2/Cys6 DNA-binding domain"/>
    <property type="match status" value="1"/>
</dbReference>
<dbReference type="GO" id="GO:0008270">
    <property type="term" value="F:zinc ion binding"/>
    <property type="evidence" value="ECO:0007669"/>
    <property type="project" value="InterPro"/>
</dbReference>
<dbReference type="GO" id="GO:0005634">
    <property type="term" value="C:nucleus"/>
    <property type="evidence" value="ECO:0007669"/>
    <property type="project" value="UniProtKB-SubCell"/>
</dbReference>
<feature type="domain" description="Zn(2)-C6 fungal-type" evidence="7">
    <location>
        <begin position="26"/>
        <end position="59"/>
    </location>
</feature>
<keyword evidence="6" id="KW-0539">Nucleus</keyword>
<dbReference type="AlphaFoldDB" id="A0A9P4PS33"/>
<dbReference type="InterPro" id="IPR001138">
    <property type="entry name" value="Zn2Cys6_DnaBD"/>
</dbReference>
<dbReference type="GO" id="GO:0006351">
    <property type="term" value="P:DNA-templated transcription"/>
    <property type="evidence" value="ECO:0007669"/>
    <property type="project" value="InterPro"/>
</dbReference>
<dbReference type="InterPro" id="IPR007219">
    <property type="entry name" value="XnlR_reg_dom"/>
</dbReference>
<reference evidence="8" key="1">
    <citation type="journal article" date="2020" name="Stud. Mycol.">
        <title>101 Dothideomycetes genomes: a test case for predicting lifestyles and emergence of pathogens.</title>
        <authorList>
            <person name="Haridas S."/>
            <person name="Albert R."/>
            <person name="Binder M."/>
            <person name="Bloem J."/>
            <person name="Labutti K."/>
            <person name="Salamov A."/>
            <person name="Andreopoulos B."/>
            <person name="Baker S."/>
            <person name="Barry K."/>
            <person name="Bills G."/>
            <person name="Bluhm B."/>
            <person name="Cannon C."/>
            <person name="Castanera R."/>
            <person name="Culley D."/>
            <person name="Daum C."/>
            <person name="Ezra D."/>
            <person name="Gonzalez J."/>
            <person name="Henrissat B."/>
            <person name="Kuo A."/>
            <person name="Liang C."/>
            <person name="Lipzen A."/>
            <person name="Lutzoni F."/>
            <person name="Magnuson J."/>
            <person name="Mondo S."/>
            <person name="Nolan M."/>
            <person name="Ohm R."/>
            <person name="Pangilinan J."/>
            <person name="Park H.-J."/>
            <person name="Ramirez L."/>
            <person name="Alfaro M."/>
            <person name="Sun H."/>
            <person name="Tritt A."/>
            <person name="Yoshinaga Y."/>
            <person name="Zwiers L.-H."/>
            <person name="Turgeon B."/>
            <person name="Goodwin S."/>
            <person name="Spatafora J."/>
            <person name="Crous P."/>
            <person name="Grigoriev I."/>
        </authorList>
    </citation>
    <scope>NUCLEOTIDE SEQUENCE</scope>
    <source>
        <strain evidence="8">CBS 690.94</strain>
    </source>
</reference>
<dbReference type="PANTHER" id="PTHR31845">
    <property type="entry name" value="FINGER DOMAIN PROTEIN, PUTATIVE-RELATED"/>
    <property type="match status" value="1"/>
</dbReference>
<organism evidence="8 9">
    <name type="scientific">Karstenula rhodostoma CBS 690.94</name>
    <dbReference type="NCBI Taxonomy" id="1392251"/>
    <lineage>
        <taxon>Eukaryota</taxon>
        <taxon>Fungi</taxon>
        <taxon>Dikarya</taxon>
        <taxon>Ascomycota</taxon>
        <taxon>Pezizomycotina</taxon>
        <taxon>Dothideomycetes</taxon>
        <taxon>Pleosporomycetidae</taxon>
        <taxon>Pleosporales</taxon>
        <taxon>Massarineae</taxon>
        <taxon>Didymosphaeriaceae</taxon>
        <taxon>Karstenula</taxon>
    </lineage>
</organism>
<comment type="subcellular location">
    <subcellularLocation>
        <location evidence="1">Nucleus</location>
    </subcellularLocation>
</comment>
<evidence type="ECO:0000313" key="8">
    <source>
        <dbReference type="EMBL" id="KAF2449157.1"/>
    </source>
</evidence>
<evidence type="ECO:0000256" key="6">
    <source>
        <dbReference type="ARBA" id="ARBA00023242"/>
    </source>
</evidence>
<keyword evidence="2" id="KW-0479">Metal-binding</keyword>